<name>A0A1V1P7U6_9BACT</name>
<reference evidence="2" key="1">
    <citation type="submission" date="2012-11" db="EMBL/GenBank/DDBJ databases">
        <authorList>
            <person name="Lucero-Rivera Y.E."/>
            <person name="Tovar-Ramirez D."/>
        </authorList>
    </citation>
    <scope>NUCLEOTIDE SEQUENCE [LARGE SCALE GENOMIC DNA]</scope>
    <source>
        <strain evidence="2">Araruama</strain>
    </source>
</reference>
<evidence type="ECO:0000313" key="1">
    <source>
        <dbReference type="EMBL" id="ETR70880.1"/>
    </source>
</evidence>
<accession>A0A1V1P7U6</accession>
<dbReference type="GO" id="GO:0006508">
    <property type="term" value="P:proteolysis"/>
    <property type="evidence" value="ECO:0007669"/>
    <property type="project" value="InterPro"/>
</dbReference>
<evidence type="ECO:0008006" key="3">
    <source>
        <dbReference type="Google" id="ProtNLM"/>
    </source>
</evidence>
<dbReference type="Pfam" id="PF01650">
    <property type="entry name" value="Peptidase_C13"/>
    <property type="match status" value="1"/>
</dbReference>
<dbReference type="InterPro" id="IPR001096">
    <property type="entry name" value="Peptidase_C13"/>
</dbReference>
<protein>
    <recommendedName>
        <fullName evidence="3">Peptidase C14 caspase catalytic subunit p20</fullName>
    </recommendedName>
</protein>
<dbReference type="AlphaFoldDB" id="A0A1V1P7U6"/>
<comment type="caution">
    <text evidence="1">The sequence shown here is derived from an EMBL/GenBank/DDBJ whole genome shotgun (WGS) entry which is preliminary data.</text>
</comment>
<organism evidence="1 2">
    <name type="scientific">Candidatus Magnetoglobus multicellularis str. Araruama</name>
    <dbReference type="NCBI Taxonomy" id="890399"/>
    <lineage>
        <taxon>Bacteria</taxon>
        <taxon>Pseudomonadati</taxon>
        <taxon>Thermodesulfobacteriota</taxon>
        <taxon>Desulfobacteria</taxon>
        <taxon>Desulfobacterales</taxon>
        <taxon>Desulfobacteraceae</taxon>
        <taxon>Candidatus Magnetoglobus</taxon>
    </lineage>
</organism>
<dbReference type="GO" id="GO:0008233">
    <property type="term" value="F:peptidase activity"/>
    <property type="evidence" value="ECO:0007669"/>
    <property type="project" value="InterPro"/>
</dbReference>
<dbReference type="EMBL" id="ATBP01000354">
    <property type="protein sequence ID" value="ETR70880.1"/>
    <property type="molecule type" value="Genomic_DNA"/>
</dbReference>
<gene>
    <name evidence="1" type="ORF">OMM_02911</name>
</gene>
<proteinExistence type="predicted"/>
<sequence>MEKKPGQFDSPDALYIDDNDMLYVNDANNHRIQRFQKVDYTEGKTKAIIIAGGGQGDNIWYAIKTCANFAYRTLMSQGLNSEDIFYLSSDTSIKPDHDKMIDAYASNQSIQKAIENCTTTETGSLVIYMVDHGLTEAFKINENEMLFASTLNNWLNKAQENIPGKLIVIYDACHSASFIKPLSQYSPNRQRIVITSSAASEKSRFDARGAAAFSSHMWSAILMGMM</sequence>
<dbReference type="Gene3D" id="3.40.50.1460">
    <property type="match status" value="1"/>
</dbReference>
<dbReference type="Proteomes" id="UP000189670">
    <property type="component" value="Unassembled WGS sequence"/>
</dbReference>
<evidence type="ECO:0000313" key="2">
    <source>
        <dbReference type="Proteomes" id="UP000189670"/>
    </source>
</evidence>